<evidence type="ECO:0000256" key="5">
    <source>
        <dbReference type="ARBA" id="ARBA00023125"/>
    </source>
</evidence>
<keyword evidence="3" id="KW-0808">Transferase</keyword>
<dbReference type="KEGG" id="vg:55412314"/>
<evidence type="ECO:0000256" key="4">
    <source>
        <dbReference type="ARBA" id="ARBA00022801"/>
    </source>
</evidence>
<dbReference type="GeneID" id="55412314"/>
<feature type="domain" description="Tyr recombinase" evidence="8">
    <location>
        <begin position="173"/>
        <end position="348"/>
    </location>
</feature>
<keyword evidence="4" id="KW-0378">Hydrolase</keyword>
<name>A0A6S4PAV6_9CAUD</name>
<dbReference type="GO" id="GO:0044826">
    <property type="term" value="P:viral genome integration into host DNA"/>
    <property type="evidence" value="ECO:0007669"/>
    <property type="project" value="UniProtKB-KW"/>
</dbReference>
<dbReference type="InterPro" id="IPR011010">
    <property type="entry name" value="DNA_brk_join_enz"/>
</dbReference>
<dbReference type="PANTHER" id="PTHR30349:SF41">
    <property type="entry name" value="INTEGRASE_RECOMBINASE PROTEIN MJ0367-RELATED"/>
    <property type="match status" value="1"/>
</dbReference>
<dbReference type="GO" id="GO:0075713">
    <property type="term" value="P:establishment of integrated proviral latency"/>
    <property type="evidence" value="ECO:0007669"/>
    <property type="project" value="UniProtKB-KW"/>
</dbReference>
<keyword evidence="7" id="KW-1179">Viral genome integration</keyword>
<evidence type="ECO:0000256" key="3">
    <source>
        <dbReference type="ARBA" id="ARBA00022679"/>
    </source>
</evidence>
<evidence type="ECO:0000256" key="6">
    <source>
        <dbReference type="ARBA" id="ARBA00023172"/>
    </source>
</evidence>
<dbReference type="GO" id="GO:0016740">
    <property type="term" value="F:transferase activity"/>
    <property type="evidence" value="ECO:0007669"/>
    <property type="project" value="UniProtKB-KW"/>
</dbReference>
<dbReference type="SUPFAM" id="SSF56349">
    <property type="entry name" value="DNA breaking-rejoining enzymes"/>
    <property type="match status" value="1"/>
</dbReference>
<sequence>MAIWKIESRDGTPRWRARLAGTDGKRLNATFDCRVDAELWVAKVKQQRAQVKAEQSGRNRSAEIDADLLMAAQQESTVGAMLKKAIELDWPDSVTQQKRGIRACRMVGFATPIVEVTTETLDEVVAALRAEGQETATIKIYLSALSVVLKRARRLKAIYELPLMPEGRTLKRSEPRDLVIQQEWFDYFLSRFEVDSWHRLTEFIWHVGCRVSEAQKLPWERINLSAGRIQFVKTKASMPRSLPISGDVERILLQCKRDRPSRGPFPKDYSSFREYYKGRVQMACNHFGLGQDIYDQWVIHTLRHTKLTRLANAGANAIQIKEWAGHHSLSVSQRYIHSSGIDLESLVSVERRQASPLWGIEGQFTS</sequence>
<dbReference type="Proteomes" id="UP000505326">
    <property type="component" value="Segment"/>
</dbReference>
<evidence type="ECO:0000256" key="7">
    <source>
        <dbReference type="ARBA" id="ARBA00023195"/>
    </source>
</evidence>
<dbReference type="GO" id="GO:0006310">
    <property type="term" value="P:DNA recombination"/>
    <property type="evidence" value="ECO:0007669"/>
    <property type="project" value="UniProtKB-KW"/>
</dbReference>
<dbReference type="PROSITE" id="PS51898">
    <property type="entry name" value="TYR_RECOMBINASE"/>
    <property type="match status" value="1"/>
</dbReference>
<keyword evidence="7" id="KW-0229">DNA integration</keyword>
<organism evidence="9 10">
    <name type="scientific">uncultured phage_MedDCM-OCT-S39-C11</name>
    <dbReference type="NCBI Taxonomy" id="2740805"/>
    <lineage>
        <taxon>Viruses</taxon>
        <taxon>Duplodnaviria</taxon>
        <taxon>Heunggongvirae</taxon>
        <taxon>Uroviricota</taxon>
        <taxon>Caudoviricetes</taxon>
        <taxon>Autographivirales</taxon>
        <taxon>Krakvirus</taxon>
        <taxon>Krakvirus S39C11</taxon>
    </lineage>
</organism>
<evidence type="ECO:0000259" key="8">
    <source>
        <dbReference type="PROSITE" id="PS51898"/>
    </source>
</evidence>
<evidence type="ECO:0000313" key="10">
    <source>
        <dbReference type="Proteomes" id="UP000505326"/>
    </source>
</evidence>
<dbReference type="RefSeq" id="YP_009777977.1">
    <property type="nucleotide sequence ID" value="NC_047708.1"/>
</dbReference>
<dbReference type="Pfam" id="PF00589">
    <property type="entry name" value="Phage_integrase"/>
    <property type="match status" value="1"/>
</dbReference>
<dbReference type="InterPro" id="IPR002104">
    <property type="entry name" value="Integrase_catalytic"/>
</dbReference>
<dbReference type="InterPro" id="IPR050090">
    <property type="entry name" value="Tyrosine_recombinase_XerCD"/>
</dbReference>
<dbReference type="GO" id="GO:0015074">
    <property type="term" value="P:DNA integration"/>
    <property type="evidence" value="ECO:0007669"/>
    <property type="project" value="InterPro"/>
</dbReference>
<evidence type="ECO:0000256" key="1">
    <source>
        <dbReference type="ARBA" id="ARBA00008857"/>
    </source>
</evidence>
<reference evidence="9 10" key="1">
    <citation type="journal article" date="2013" name="PLoS Genet.">
        <title>Expanding the Marine Virosphere Using Metagenomics.</title>
        <authorList>
            <person name="Mizuno C.M."/>
            <person name="Rodriguez-Valera F."/>
            <person name="Kimes N.E."/>
            <person name="Ghai R."/>
        </authorList>
    </citation>
    <scope>NUCLEOTIDE SEQUENCE [LARGE SCALE GENOMIC DNA]</scope>
    <source>
        <strain evidence="9">UvMED-CGR-U-MedDCM-OCT-S39-C11</strain>
    </source>
</reference>
<evidence type="ECO:0000256" key="2">
    <source>
        <dbReference type="ARBA" id="ARBA00016082"/>
    </source>
</evidence>
<keyword evidence="10" id="KW-1185">Reference proteome</keyword>
<keyword evidence="6" id="KW-0233">DNA recombination</keyword>
<protein>
    <recommendedName>
        <fullName evidence="2">Integrase</fullName>
    </recommendedName>
</protein>
<proteinExistence type="inferred from homology"/>
<dbReference type="Gene3D" id="1.10.443.10">
    <property type="entry name" value="Intergrase catalytic core"/>
    <property type="match status" value="1"/>
</dbReference>
<accession>A0A6S4PAV6</accession>
<dbReference type="PANTHER" id="PTHR30349">
    <property type="entry name" value="PHAGE INTEGRASE-RELATED"/>
    <property type="match status" value="1"/>
</dbReference>
<evidence type="ECO:0000313" key="9">
    <source>
        <dbReference type="EMBL" id="BAQ94480.1"/>
    </source>
</evidence>
<dbReference type="GO" id="GO:0016787">
    <property type="term" value="F:hydrolase activity"/>
    <property type="evidence" value="ECO:0007669"/>
    <property type="project" value="UniProtKB-KW"/>
</dbReference>
<comment type="similarity">
    <text evidence="1">Belongs to the 'phage' integrase family.</text>
</comment>
<keyword evidence="5" id="KW-0238">DNA-binding</keyword>
<keyword evidence="7" id="KW-1160">Virus entry into host cell</keyword>
<dbReference type="InterPro" id="IPR013762">
    <property type="entry name" value="Integrase-like_cat_sf"/>
</dbReference>
<dbReference type="EMBL" id="AP013549">
    <property type="protein sequence ID" value="BAQ94480.1"/>
    <property type="molecule type" value="Genomic_DNA"/>
</dbReference>
<dbReference type="GO" id="GO:0003677">
    <property type="term" value="F:DNA binding"/>
    <property type="evidence" value="ECO:0007669"/>
    <property type="project" value="UniProtKB-KW"/>
</dbReference>